<keyword evidence="3 5" id="KW-0653">Protein transport</keyword>
<dbReference type="Gene3D" id="3.10.420.10">
    <property type="entry name" value="SecB-like"/>
    <property type="match status" value="1"/>
</dbReference>
<dbReference type="PRINTS" id="PR01594">
    <property type="entry name" value="SECBCHAPRONE"/>
</dbReference>
<keyword evidence="2 5" id="KW-0813">Transport</keyword>
<dbReference type="SUPFAM" id="SSF54611">
    <property type="entry name" value="SecB-like"/>
    <property type="match status" value="1"/>
</dbReference>
<dbReference type="GO" id="GO:0005737">
    <property type="term" value="C:cytoplasm"/>
    <property type="evidence" value="ECO:0007669"/>
    <property type="project" value="UniProtKB-SubCell"/>
</dbReference>
<proteinExistence type="inferred from homology"/>
<organism evidence="6">
    <name type="scientific">uncultured Thiotrichaceae bacterium</name>
    <dbReference type="NCBI Taxonomy" id="298394"/>
    <lineage>
        <taxon>Bacteria</taxon>
        <taxon>Pseudomonadati</taxon>
        <taxon>Pseudomonadota</taxon>
        <taxon>Gammaproteobacteria</taxon>
        <taxon>Thiotrichales</taxon>
        <taxon>Thiotrichaceae</taxon>
        <taxon>environmental samples</taxon>
    </lineage>
</organism>
<evidence type="ECO:0000256" key="2">
    <source>
        <dbReference type="ARBA" id="ARBA00022448"/>
    </source>
</evidence>
<dbReference type="PANTHER" id="PTHR36918:SF1">
    <property type="entry name" value="PROTEIN-EXPORT PROTEIN SECB"/>
    <property type="match status" value="1"/>
</dbReference>
<accession>A0A6S6S8G4</accession>
<dbReference type="AlphaFoldDB" id="A0A6S6S8G4"/>
<dbReference type="GO" id="GO:0006457">
    <property type="term" value="P:protein folding"/>
    <property type="evidence" value="ECO:0007669"/>
    <property type="project" value="UniProtKB-UniRule"/>
</dbReference>
<reference evidence="6" key="1">
    <citation type="submission" date="2020-01" db="EMBL/GenBank/DDBJ databases">
        <authorList>
            <person name="Meier V. D."/>
            <person name="Meier V D."/>
        </authorList>
    </citation>
    <scope>NUCLEOTIDE SEQUENCE</scope>
    <source>
        <strain evidence="6">HLG_WM_MAG_09</strain>
    </source>
</reference>
<evidence type="ECO:0000256" key="4">
    <source>
        <dbReference type="ARBA" id="ARBA00023010"/>
    </source>
</evidence>
<evidence type="ECO:0000256" key="5">
    <source>
        <dbReference type="HAMAP-Rule" id="MF_00821"/>
    </source>
</evidence>
<comment type="subcellular location">
    <subcellularLocation>
        <location evidence="5">Cytoplasm</location>
    </subcellularLocation>
</comment>
<evidence type="ECO:0000256" key="1">
    <source>
        <dbReference type="ARBA" id="ARBA00009990"/>
    </source>
</evidence>
<dbReference type="NCBIfam" id="TIGR00809">
    <property type="entry name" value="secB"/>
    <property type="match status" value="1"/>
</dbReference>
<dbReference type="NCBIfam" id="NF004393">
    <property type="entry name" value="PRK05751.1-4"/>
    <property type="match status" value="1"/>
</dbReference>
<comment type="similarity">
    <text evidence="1 5">Belongs to the SecB family.</text>
</comment>
<comment type="function">
    <text evidence="5">One of the proteins required for the normal export of preproteins out of the cell cytoplasm. It is a molecular chaperone that binds to a subset of precursor proteins, maintaining them in a translocation-competent state. It also specifically binds to its receptor SecA.</text>
</comment>
<name>A0A6S6S8G4_9GAMM</name>
<evidence type="ECO:0000256" key="3">
    <source>
        <dbReference type="ARBA" id="ARBA00022927"/>
    </source>
</evidence>
<dbReference type="HAMAP" id="MF_00821">
    <property type="entry name" value="SecB"/>
    <property type="match status" value="1"/>
</dbReference>
<keyword evidence="5" id="KW-0963">Cytoplasm</keyword>
<comment type="subunit">
    <text evidence="5">Homotetramer, a dimer of dimers. One homotetramer interacts with 1 SecA dimer.</text>
</comment>
<gene>
    <name evidence="5" type="primary">secB</name>
    <name evidence="6" type="ORF">HELGO_WM10865</name>
</gene>
<sequence length="171" mass="18767">MAEEDQVQPVAAPEQEPQEAQFVIQRIYLKDVSFEAPNSPAVFTEEWNPDTDLDLNTSVNPLPSNNFEVELALTITVKSGEHVAFLVEVKQAGVFFIQGYDQAQLNHLLAAYCPNTLFPYAREVISGLVSKGSFPEMHLSPINFDSLYAKRLQEQQAAAAEAATAAPVAEA</sequence>
<dbReference type="InterPro" id="IPR035958">
    <property type="entry name" value="SecB-like_sf"/>
</dbReference>
<dbReference type="Pfam" id="PF02556">
    <property type="entry name" value="SecB"/>
    <property type="match status" value="1"/>
</dbReference>
<dbReference type="PANTHER" id="PTHR36918">
    <property type="match status" value="1"/>
</dbReference>
<dbReference type="GO" id="GO:0051082">
    <property type="term" value="F:unfolded protein binding"/>
    <property type="evidence" value="ECO:0007669"/>
    <property type="project" value="InterPro"/>
</dbReference>
<dbReference type="EMBL" id="CACVAT010000062">
    <property type="protein sequence ID" value="CAA6804093.1"/>
    <property type="molecule type" value="Genomic_DNA"/>
</dbReference>
<protein>
    <recommendedName>
        <fullName evidence="5">Protein-export protein SecB</fullName>
    </recommendedName>
</protein>
<keyword evidence="4 5" id="KW-0811">Translocation</keyword>
<keyword evidence="5" id="KW-0143">Chaperone</keyword>
<dbReference type="GO" id="GO:0015031">
    <property type="term" value="P:protein transport"/>
    <property type="evidence" value="ECO:0007669"/>
    <property type="project" value="UniProtKB-UniRule"/>
</dbReference>
<dbReference type="InterPro" id="IPR003708">
    <property type="entry name" value="SecB"/>
</dbReference>
<evidence type="ECO:0000313" key="6">
    <source>
        <dbReference type="EMBL" id="CAA6804093.1"/>
    </source>
</evidence>
<dbReference type="GO" id="GO:0051262">
    <property type="term" value="P:protein tetramerization"/>
    <property type="evidence" value="ECO:0007669"/>
    <property type="project" value="InterPro"/>
</dbReference>